<evidence type="ECO:0000313" key="2">
    <source>
        <dbReference type="Proteomes" id="UP000310108"/>
    </source>
</evidence>
<dbReference type="AlphaFoldDB" id="A0A4U6XF61"/>
<keyword evidence="2" id="KW-1185">Reference proteome</keyword>
<dbReference type="Proteomes" id="UP000310108">
    <property type="component" value="Unassembled WGS sequence"/>
</dbReference>
<comment type="caution">
    <text evidence="1">The sequence shown here is derived from an EMBL/GenBank/DDBJ whole genome shotgun (WGS) entry which is preliminary data.</text>
</comment>
<evidence type="ECO:0000313" key="1">
    <source>
        <dbReference type="EMBL" id="TKW52587.1"/>
    </source>
</evidence>
<protein>
    <submittedName>
        <fullName evidence="1">Uncharacterized protein</fullName>
    </submittedName>
</protein>
<gene>
    <name evidence="1" type="ORF">CTA1_6824</name>
</gene>
<organism evidence="1 2">
    <name type="scientific">Colletotrichum tanaceti</name>
    <dbReference type="NCBI Taxonomy" id="1306861"/>
    <lineage>
        <taxon>Eukaryota</taxon>
        <taxon>Fungi</taxon>
        <taxon>Dikarya</taxon>
        <taxon>Ascomycota</taxon>
        <taxon>Pezizomycotina</taxon>
        <taxon>Sordariomycetes</taxon>
        <taxon>Hypocreomycetidae</taxon>
        <taxon>Glomerellales</taxon>
        <taxon>Glomerellaceae</taxon>
        <taxon>Colletotrichum</taxon>
        <taxon>Colletotrichum destructivum species complex</taxon>
    </lineage>
</organism>
<name>A0A4U6XF61_9PEZI</name>
<proteinExistence type="predicted"/>
<sequence length="95" mass="10823">MSVIRHWPYTIVARAPYNALGSLILRLGSLPLPTDAHRHLHGLNRRCKTTEAEPTDRIHVHESRLDWHAVLPPGYVQRALFIFALTAARLLSRDP</sequence>
<reference evidence="1 2" key="1">
    <citation type="journal article" date="2019" name="PLoS ONE">
        <title>Comparative genome analysis indicates high evolutionary potential of pathogenicity genes in Colletotrichum tanaceti.</title>
        <authorList>
            <person name="Lelwala R.V."/>
            <person name="Korhonen P.K."/>
            <person name="Young N.D."/>
            <person name="Scott J.B."/>
            <person name="Ades P.A."/>
            <person name="Gasser R.B."/>
            <person name="Taylor P.W.J."/>
        </authorList>
    </citation>
    <scope>NUCLEOTIDE SEQUENCE [LARGE SCALE GENOMIC DNA]</scope>
    <source>
        <strain evidence="1">BRIP57314</strain>
    </source>
</reference>
<accession>A0A4U6XF61</accession>
<dbReference type="EMBL" id="PJEX01000231">
    <property type="protein sequence ID" value="TKW52587.1"/>
    <property type="molecule type" value="Genomic_DNA"/>
</dbReference>